<keyword evidence="3 8" id="KW-0678">Repressor</keyword>
<dbReference type="STRING" id="4155.A0A022PNW1"/>
<evidence type="ECO:0000313" key="11">
    <source>
        <dbReference type="EMBL" id="EYU17947.1"/>
    </source>
</evidence>
<evidence type="ECO:0000313" key="12">
    <source>
        <dbReference type="Proteomes" id="UP000030748"/>
    </source>
</evidence>
<keyword evidence="5 8" id="KW-0804">Transcription</keyword>
<evidence type="ECO:0000256" key="3">
    <source>
        <dbReference type="ARBA" id="ARBA00022491"/>
    </source>
</evidence>
<evidence type="ECO:0000259" key="10">
    <source>
        <dbReference type="PROSITE" id="PS51745"/>
    </source>
</evidence>
<dbReference type="eggNOG" id="ENOG502R053">
    <property type="taxonomic scope" value="Eukaryota"/>
</dbReference>
<dbReference type="SUPFAM" id="SSF54277">
    <property type="entry name" value="CAD &amp; PB1 domains"/>
    <property type="match status" value="1"/>
</dbReference>
<dbReference type="GO" id="GO:0006355">
    <property type="term" value="P:regulation of DNA-templated transcription"/>
    <property type="evidence" value="ECO:0007669"/>
    <property type="project" value="InterPro"/>
</dbReference>
<dbReference type="EMBL" id="KI632344">
    <property type="protein sequence ID" value="EYU17947.1"/>
    <property type="molecule type" value="Genomic_DNA"/>
</dbReference>
<evidence type="ECO:0000256" key="7">
    <source>
        <dbReference type="ARBA" id="ARBA00023294"/>
    </source>
</evidence>
<reference evidence="11 12" key="1">
    <citation type="journal article" date="2013" name="Proc. Natl. Acad. Sci. U.S.A.">
        <title>Fine-scale variation in meiotic recombination in Mimulus inferred from population shotgun sequencing.</title>
        <authorList>
            <person name="Hellsten U."/>
            <person name="Wright K.M."/>
            <person name="Jenkins J."/>
            <person name="Shu S."/>
            <person name="Yuan Y."/>
            <person name="Wessler S.R."/>
            <person name="Schmutz J."/>
            <person name="Willis J.H."/>
            <person name="Rokhsar D.S."/>
        </authorList>
    </citation>
    <scope>NUCLEOTIDE SEQUENCE [LARGE SCALE GENOMIC DNA]</scope>
    <source>
        <strain evidence="12">cv. DUN x IM62</strain>
    </source>
</reference>
<accession>A0A022PNW1</accession>
<dbReference type="Gene3D" id="3.10.20.90">
    <property type="entry name" value="Phosphatidylinositol 3-kinase Catalytic Subunit, Chain A, domain 1"/>
    <property type="match status" value="1"/>
</dbReference>
<organism evidence="11 12">
    <name type="scientific">Erythranthe guttata</name>
    <name type="common">Yellow monkey flower</name>
    <name type="synonym">Mimulus guttatus</name>
    <dbReference type="NCBI Taxonomy" id="4155"/>
    <lineage>
        <taxon>Eukaryota</taxon>
        <taxon>Viridiplantae</taxon>
        <taxon>Streptophyta</taxon>
        <taxon>Embryophyta</taxon>
        <taxon>Tracheophyta</taxon>
        <taxon>Spermatophyta</taxon>
        <taxon>Magnoliopsida</taxon>
        <taxon>eudicotyledons</taxon>
        <taxon>Gunneridae</taxon>
        <taxon>Pentapetalae</taxon>
        <taxon>asterids</taxon>
        <taxon>lamiids</taxon>
        <taxon>Lamiales</taxon>
        <taxon>Phrymaceae</taxon>
        <taxon>Erythranthe</taxon>
    </lineage>
</organism>
<keyword evidence="6 8" id="KW-0539">Nucleus</keyword>
<proteinExistence type="inferred from homology"/>
<dbReference type="PROSITE" id="PS51745">
    <property type="entry name" value="PB1"/>
    <property type="match status" value="1"/>
</dbReference>
<keyword evidence="7 8" id="KW-0927">Auxin signaling pathway</keyword>
<sequence length="280" mass="30242">MSALSREENAATAAISSSEDSSSYPDDDSELELGLGLSLGRGGGKPPPPPAAAGGGVGSWDQYARILTAKAPSSSSSSSSSPPAHSAVSSQVRGWPPIATHRINSLVNHTKSPITEESASNVDNKRKNMTVAMDKINYRSSYTIKNVSSERGTTLKKSLFVKVNMDGVSIGRKINLHAHNCYETLGQTLDHMFTLDASACATRRSNVEEQVVIGGRGRHMRLLDGSSDFVLTYEDKDGDWMLVGDVPWEMFLSSVRRLRIRRTADANGLAPRSRGMNREC</sequence>
<evidence type="ECO:0000256" key="2">
    <source>
        <dbReference type="ARBA" id="ARBA00006728"/>
    </source>
</evidence>
<dbReference type="PANTHER" id="PTHR31734:SF261">
    <property type="entry name" value="AUXIN-RESPONSIVE PROTEIN IAA13"/>
    <property type="match status" value="1"/>
</dbReference>
<comment type="subcellular location">
    <subcellularLocation>
        <location evidence="1 8">Nucleus</location>
    </subcellularLocation>
</comment>
<feature type="region of interest" description="Disordered" evidence="9">
    <location>
        <begin position="1"/>
        <end position="93"/>
    </location>
</feature>
<comment type="function">
    <text evidence="8">Aux/IAA proteins are short-lived transcriptional factors that function as repressors of early auxin response genes at low auxin concentrations.</text>
</comment>
<evidence type="ECO:0000256" key="9">
    <source>
        <dbReference type="SAM" id="MobiDB-lite"/>
    </source>
</evidence>
<dbReference type="PANTHER" id="PTHR31734">
    <property type="entry name" value="AUXIN-RESPONSIVE PROTEIN IAA17"/>
    <property type="match status" value="1"/>
</dbReference>
<gene>
    <name evidence="11" type="ORF">MIMGU_mgv1a011481mg</name>
</gene>
<name>A0A022PNW1_ERYGU</name>
<evidence type="ECO:0000256" key="8">
    <source>
        <dbReference type="RuleBase" id="RU004549"/>
    </source>
</evidence>
<comment type="similarity">
    <text evidence="2 8">Belongs to the Aux/IAA family.</text>
</comment>
<dbReference type="GO" id="GO:0005634">
    <property type="term" value="C:nucleus"/>
    <property type="evidence" value="ECO:0007669"/>
    <property type="project" value="UniProtKB-SubCell"/>
</dbReference>
<comment type="subunit">
    <text evidence="8">Homodimers and heterodimers.</text>
</comment>
<dbReference type="GO" id="GO:0009734">
    <property type="term" value="P:auxin-activated signaling pathway"/>
    <property type="evidence" value="ECO:0007669"/>
    <property type="project" value="UniProtKB-UniRule"/>
</dbReference>
<feature type="domain" description="PB1" evidence="10">
    <location>
        <begin position="158"/>
        <end position="265"/>
    </location>
</feature>
<dbReference type="InterPro" id="IPR033389">
    <property type="entry name" value="AUX/IAA_dom"/>
</dbReference>
<dbReference type="Pfam" id="PF02309">
    <property type="entry name" value="AUX_IAA"/>
    <property type="match status" value="1"/>
</dbReference>
<feature type="compositionally biased region" description="Low complexity" evidence="9">
    <location>
        <begin position="71"/>
        <end position="90"/>
    </location>
</feature>
<evidence type="ECO:0000256" key="4">
    <source>
        <dbReference type="ARBA" id="ARBA00023015"/>
    </source>
</evidence>
<keyword evidence="4 8" id="KW-0805">Transcription regulation</keyword>
<dbReference type="InterPro" id="IPR053793">
    <property type="entry name" value="PB1-like"/>
</dbReference>
<evidence type="ECO:0000256" key="5">
    <source>
        <dbReference type="ARBA" id="ARBA00023163"/>
    </source>
</evidence>
<keyword evidence="12" id="KW-1185">Reference proteome</keyword>
<evidence type="ECO:0000256" key="6">
    <source>
        <dbReference type="ARBA" id="ARBA00023242"/>
    </source>
</evidence>
<protein>
    <recommendedName>
        <fullName evidence="8">Auxin-responsive protein</fullName>
    </recommendedName>
</protein>
<dbReference type="Proteomes" id="UP000030748">
    <property type="component" value="Unassembled WGS sequence"/>
</dbReference>
<dbReference type="InterPro" id="IPR003311">
    <property type="entry name" value="AUX_IAA"/>
</dbReference>
<dbReference type="AlphaFoldDB" id="A0A022PNW1"/>
<evidence type="ECO:0000256" key="1">
    <source>
        <dbReference type="ARBA" id="ARBA00004123"/>
    </source>
</evidence>